<organism evidence="1 2">
    <name type="scientific">Paramecium tetraurelia</name>
    <dbReference type="NCBI Taxonomy" id="5888"/>
    <lineage>
        <taxon>Eukaryota</taxon>
        <taxon>Sar</taxon>
        <taxon>Alveolata</taxon>
        <taxon>Ciliophora</taxon>
        <taxon>Intramacronucleata</taxon>
        <taxon>Oligohymenophorea</taxon>
        <taxon>Peniculida</taxon>
        <taxon>Parameciidae</taxon>
        <taxon>Paramecium</taxon>
    </lineage>
</organism>
<dbReference type="AlphaFoldDB" id="A0D5N5"/>
<proteinExistence type="predicted"/>
<name>A0D5N5_PARTE</name>
<dbReference type="RefSeq" id="XP_001445749.1">
    <property type="nucleotide sequence ID" value="XM_001445712.2"/>
</dbReference>
<evidence type="ECO:0000313" key="2">
    <source>
        <dbReference type="Proteomes" id="UP000000600"/>
    </source>
</evidence>
<dbReference type="Proteomes" id="UP000000600">
    <property type="component" value="Unassembled WGS sequence"/>
</dbReference>
<reference evidence="1 2" key="1">
    <citation type="journal article" date="2006" name="Nature">
        <title>Global trends of whole-genome duplications revealed by the ciliate Paramecium tetraurelia.</title>
        <authorList>
            <consortium name="Genoscope"/>
            <person name="Aury J.-M."/>
            <person name="Jaillon O."/>
            <person name="Duret L."/>
            <person name="Noel B."/>
            <person name="Jubin C."/>
            <person name="Porcel B.M."/>
            <person name="Segurens B."/>
            <person name="Daubin V."/>
            <person name="Anthouard V."/>
            <person name="Aiach N."/>
            <person name="Arnaiz O."/>
            <person name="Billaut A."/>
            <person name="Beisson J."/>
            <person name="Blanc I."/>
            <person name="Bouhouche K."/>
            <person name="Camara F."/>
            <person name="Duharcourt S."/>
            <person name="Guigo R."/>
            <person name="Gogendeau D."/>
            <person name="Katinka M."/>
            <person name="Keller A.-M."/>
            <person name="Kissmehl R."/>
            <person name="Klotz C."/>
            <person name="Koll F."/>
            <person name="Le Moue A."/>
            <person name="Lepere C."/>
            <person name="Malinsky S."/>
            <person name="Nowacki M."/>
            <person name="Nowak J.K."/>
            <person name="Plattner H."/>
            <person name="Poulain J."/>
            <person name="Ruiz F."/>
            <person name="Serrano V."/>
            <person name="Zagulski M."/>
            <person name="Dessen P."/>
            <person name="Betermier M."/>
            <person name="Weissenbach J."/>
            <person name="Scarpelli C."/>
            <person name="Schachter V."/>
            <person name="Sperling L."/>
            <person name="Meyer E."/>
            <person name="Cohen J."/>
            <person name="Wincker P."/>
        </authorList>
    </citation>
    <scope>NUCLEOTIDE SEQUENCE [LARGE SCALE GENOMIC DNA]</scope>
    <source>
        <strain evidence="1 2">Stock d4-2</strain>
    </source>
</reference>
<dbReference type="HOGENOM" id="CLU_1672670_0_0_1"/>
<dbReference type="EMBL" id="CT868307">
    <property type="protein sequence ID" value="CAK78352.1"/>
    <property type="molecule type" value="Genomic_DNA"/>
</dbReference>
<gene>
    <name evidence="1" type="ORF">GSPATT00013782001</name>
</gene>
<dbReference type="OMA" id="AERSYNI"/>
<dbReference type="GeneID" id="5031533"/>
<sequence length="158" mass="19017">MDQEMIRKWLNYQRMQRVISAQQNLMRNTMIPDIDNKYQINIAKLSNEKSKTVYNYAVHRNTKIGETIKNYIIQAQNRVSQRRRQIKPIRFKTQQSTRTETSAERSYNICPQHSIYLNNRKSVRTIEFTIEFLQEKLSAQTDHQTKHFIFLNKTFSIN</sequence>
<evidence type="ECO:0000313" key="1">
    <source>
        <dbReference type="EMBL" id="CAK78352.1"/>
    </source>
</evidence>
<dbReference type="InParanoid" id="A0D5N5"/>
<keyword evidence="2" id="KW-1185">Reference proteome</keyword>
<protein>
    <submittedName>
        <fullName evidence="1">Uncharacterized protein</fullName>
    </submittedName>
</protein>
<accession>A0D5N5</accession>
<dbReference type="KEGG" id="ptm:GSPATT00013782001"/>